<dbReference type="EMBL" id="CP097899">
    <property type="protein sequence ID" value="URN93237.1"/>
    <property type="molecule type" value="Genomic_DNA"/>
</dbReference>
<keyword evidence="1" id="KW-0472">Membrane</keyword>
<evidence type="ECO:0000313" key="4">
    <source>
        <dbReference type="Proteomes" id="UP001056756"/>
    </source>
</evidence>
<feature type="domain" description="VanZ-like" evidence="2">
    <location>
        <begin position="7"/>
        <end position="120"/>
    </location>
</feature>
<organism evidence="3 4">
    <name type="scientific">Candidatus Pristimantibacillus lignocellulolyticus</name>
    <dbReference type="NCBI Taxonomy" id="2994561"/>
    <lineage>
        <taxon>Bacteria</taxon>
        <taxon>Bacillati</taxon>
        <taxon>Bacillota</taxon>
        <taxon>Bacilli</taxon>
        <taxon>Bacillales</taxon>
        <taxon>Paenibacillaceae</taxon>
        <taxon>Candidatus Pristimantibacillus</taxon>
    </lineage>
</organism>
<proteinExistence type="predicted"/>
<protein>
    <submittedName>
        <fullName evidence="3">VanZ family protein</fullName>
    </submittedName>
</protein>
<accession>A0A9J6ZAP0</accession>
<reference evidence="3" key="1">
    <citation type="submission" date="2022-05" db="EMBL/GenBank/DDBJ databases">
        <title>Novel bacterial taxa in a minimal lignocellulolytic consortium and its capacity to transform plastics disclosed by genome-resolved metagenomics.</title>
        <authorList>
            <person name="Rodriguez C.A.D."/>
            <person name="Diaz-Garcia L."/>
            <person name="Herrera K."/>
            <person name="Tarazona N.A."/>
            <person name="Sproer C."/>
            <person name="Overmann J."/>
            <person name="Jimenez D.J."/>
        </authorList>
    </citation>
    <scope>NUCLEOTIDE SEQUENCE</scope>
    <source>
        <strain evidence="3">MAG5</strain>
    </source>
</reference>
<evidence type="ECO:0000313" key="3">
    <source>
        <dbReference type="EMBL" id="URN93237.1"/>
    </source>
</evidence>
<dbReference type="AlphaFoldDB" id="A0A9J6ZAP0"/>
<dbReference type="NCBIfam" id="NF037970">
    <property type="entry name" value="vanZ_1"/>
    <property type="match status" value="1"/>
</dbReference>
<dbReference type="Proteomes" id="UP001056756">
    <property type="component" value="Chromosome"/>
</dbReference>
<keyword evidence="1" id="KW-1133">Transmembrane helix</keyword>
<keyword evidence="1" id="KW-0812">Transmembrane</keyword>
<evidence type="ECO:0000256" key="1">
    <source>
        <dbReference type="SAM" id="Phobius"/>
    </source>
</evidence>
<dbReference type="KEGG" id="plig:NAG76_15545"/>
<name>A0A9J6ZAP0_9BACL</name>
<gene>
    <name evidence="3" type="ORF">NAG76_15545</name>
</gene>
<feature type="transmembrane region" description="Helical" evidence="1">
    <location>
        <begin position="45"/>
        <end position="63"/>
    </location>
</feature>
<dbReference type="InterPro" id="IPR006976">
    <property type="entry name" value="VanZ-like"/>
</dbReference>
<evidence type="ECO:0000259" key="2">
    <source>
        <dbReference type="Pfam" id="PF04892"/>
    </source>
</evidence>
<sequence length="131" mass="15882">MKWLRWIPSILWMALIYYLSSRTGDEINTILPFFQKYFPFIEDFNWGHFVSYFVLAMTFDFAFGKKSSQWRYKLIIVLLCTLYGATDEIHQYYVGGRMMDWYDLRNDCIGATIWVLLIKVPYLERLWKKLS</sequence>
<dbReference type="Pfam" id="PF04892">
    <property type="entry name" value="VanZ"/>
    <property type="match status" value="1"/>
</dbReference>